<dbReference type="InterPro" id="IPR022700">
    <property type="entry name" value="CLIP"/>
</dbReference>
<evidence type="ECO:0000259" key="13">
    <source>
        <dbReference type="PROSITE" id="PS51888"/>
    </source>
</evidence>
<keyword evidence="4" id="KW-0645">Protease</keyword>
<accession>A0ABD1D4J8</accession>
<dbReference type="InterPro" id="IPR001314">
    <property type="entry name" value="Peptidase_S1A"/>
</dbReference>
<dbReference type="InterPro" id="IPR051487">
    <property type="entry name" value="Ser/Thr_Proteases_Immune/Dev"/>
</dbReference>
<dbReference type="GO" id="GO:0005576">
    <property type="term" value="C:extracellular region"/>
    <property type="evidence" value="ECO:0007669"/>
    <property type="project" value="UniProtKB-SubCell"/>
</dbReference>
<dbReference type="InterPro" id="IPR009003">
    <property type="entry name" value="Peptidase_S1_PA"/>
</dbReference>
<dbReference type="GO" id="GO:0045087">
    <property type="term" value="P:innate immune response"/>
    <property type="evidence" value="ECO:0007669"/>
    <property type="project" value="UniProtKB-KW"/>
</dbReference>
<evidence type="ECO:0000256" key="5">
    <source>
        <dbReference type="ARBA" id="ARBA00022729"/>
    </source>
</evidence>
<keyword evidence="5" id="KW-0732">Signal</keyword>
<dbReference type="GO" id="GO:0006508">
    <property type="term" value="P:proteolysis"/>
    <property type="evidence" value="ECO:0007669"/>
    <property type="project" value="UniProtKB-KW"/>
</dbReference>
<keyword evidence="7" id="KW-0720">Serine protease</keyword>
<sequence>MGSPKRAWKTIWEEEEGERGVIVLAFLTSSTRSFECGQRKITFSGYWPWHVAVYHRKGSSQDSYTCGGTLISETFVLTAARCVQSEDGDGRQMFVRMGVRNLKELDPNGFQQHGVREIHRVDGATGLGSDVALLELDSEVEFTEYVQPVCLNLVEELVEQVGSFVSWGDESSGLKSSQISVLSNEECSRSEKVRDSSMYCVEFKTETTVCNSDAGSGIYFKRNGVWFMGGTLAVGDYGSSCSTKSKAVFNNIKNFVPWIRNVTKIQYSTEKLDSIPCTTPTNKPGMCVRIEQCQNIYNIITSPTPQPKYNYYIKQATCTQPGVSRSICCQLAEIESKNSTTAVTIPELLPRNCGKYLTNKISRGSNADLMEFPWMVWLIWKNKTSGRQFVFCHGSLINKRYVLSSAWCVNDDSSILQQVRLGEYDRRQDPDCNVNDPKDCAPPVRNYDVESFVGHPDLDDDAARNDIALIRLKTDVTFEDHIQPVCLPDTQSKPNEYIISGWGATVKNGDWARILQKATVPAVELSECRTAFGANPEYHLGPGVLCAGRNGTSNVCTDDNGSPLGYPVRNDGGIRFVQYGITSVFSCGANYPSIYTDVSFYMDWIVDNMEL</sequence>
<evidence type="ECO:0000256" key="4">
    <source>
        <dbReference type="ARBA" id="ARBA00022670"/>
    </source>
</evidence>
<dbReference type="Gene3D" id="2.40.10.10">
    <property type="entry name" value="Trypsin-like serine proteases"/>
    <property type="match status" value="4"/>
</dbReference>
<keyword evidence="15" id="KW-1185">Reference proteome</keyword>
<dbReference type="FunFam" id="2.40.10.10:FF:000068">
    <property type="entry name" value="transmembrane protease serine 2"/>
    <property type="match status" value="1"/>
</dbReference>
<feature type="domain" description="Clip" evidence="13">
    <location>
        <begin position="276"/>
        <end position="329"/>
    </location>
</feature>
<evidence type="ECO:0000313" key="14">
    <source>
        <dbReference type="EMBL" id="KAL1394553.1"/>
    </source>
</evidence>
<dbReference type="PROSITE" id="PS50240">
    <property type="entry name" value="TRYPSIN_DOM"/>
    <property type="match status" value="2"/>
</dbReference>
<evidence type="ECO:0000259" key="12">
    <source>
        <dbReference type="PROSITE" id="PS50240"/>
    </source>
</evidence>
<keyword evidence="8" id="KW-0391">Immunity</keyword>
<dbReference type="GO" id="GO:0008236">
    <property type="term" value="F:serine-type peptidase activity"/>
    <property type="evidence" value="ECO:0007669"/>
    <property type="project" value="UniProtKB-KW"/>
</dbReference>
<keyword evidence="10" id="KW-0325">Glycoprotein</keyword>
<dbReference type="PROSITE" id="PS51888">
    <property type="entry name" value="CLIP"/>
    <property type="match status" value="1"/>
</dbReference>
<feature type="domain" description="Peptidase S1" evidence="12">
    <location>
        <begin position="34"/>
        <end position="264"/>
    </location>
</feature>
<reference evidence="14 15" key="1">
    <citation type="submission" date="2024-05" db="EMBL/GenBank/DDBJ databases">
        <title>Culex pipiens pipiens assembly and annotation.</title>
        <authorList>
            <person name="Alout H."/>
            <person name="Durand T."/>
        </authorList>
    </citation>
    <scope>NUCLEOTIDE SEQUENCE [LARGE SCALE GENOMIC DNA]</scope>
    <source>
        <strain evidence="14">HA-2024</strain>
        <tissue evidence="14">Whole body</tissue>
    </source>
</reference>
<evidence type="ECO:0000256" key="11">
    <source>
        <dbReference type="ARBA" id="ARBA00024195"/>
    </source>
</evidence>
<feature type="domain" description="Peptidase S1" evidence="12">
    <location>
        <begin position="361"/>
        <end position="610"/>
    </location>
</feature>
<proteinExistence type="inferred from homology"/>
<comment type="caution">
    <text evidence="14">The sequence shown here is derived from an EMBL/GenBank/DDBJ whole genome shotgun (WGS) entry which is preliminary data.</text>
</comment>
<dbReference type="FunFam" id="2.40.10.10:FF:000028">
    <property type="entry name" value="Serine protease easter"/>
    <property type="match status" value="1"/>
</dbReference>
<comment type="subcellular location">
    <subcellularLocation>
        <location evidence="1">Secreted</location>
    </subcellularLocation>
</comment>
<organism evidence="14 15">
    <name type="scientific">Culex pipiens pipiens</name>
    <name type="common">Northern house mosquito</name>
    <dbReference type="NCBI Taxonomy" id="38569"/>
    <lineage>
        <taxon>Eukaryota</taxon>
        <taxon>Metazoa</taxon>
        <taxon>Ecdysozoa</taxon>
        <taxon>Arthropoda</taxon>
        <taxon>Hexapoda</taxon>
        <taxon>Insecta</taxon>
        <taxon>Pterygota</taxon>
        <taxon>Neoptera</taxon>
        <taxon>Endopterygota</taxon>
        <taxon>Diptera</taxon>
        <taxon>Nematocera</taxon>
        <taxon>Culicoidea</taxon>
        <taxon>Culicidae</taxon>
        <taxon>Culicinae</taxon>
        <taxon>Culicini</taxon>
        <taxon>Culex</taxon>
        <taxon>Culex</taxon>
    </lineage>
</organism>
<keyword evidence="9" id="KW-1015">Disulfide bond</keyword>
<dbReference type="CDD" id="cd00190">
    <property type="entry name" value="Tryp_SPc"/>
    <property type="match status" value="1"/>
</dbReference>
<dbReference type="Proteomes" id="UP001562425">
    <property type="component" value="Unassembled WGS sequence"/>
</dbReference>
<dbReference type="EMBL" id="JBEHCU010007557">
    <property type="protein sequence ID" value="KAL1394553.1"/>
    <property type="molecule type" value="Genomic_DNA"/>
</dbReference>
<dbReference type="PRINTS" id="PR00722">
    <property type="entry name" value="CHYMOTRYPSIN"/>
</dbReference>
<dbReference type="SMART" id="SM00680">
    <property type="entry name" value="CLIP"/>
    <property type="match status" value="1"/>
</dbReference>
<dbReference type="AlphaFoldDB" id="A0ABD1D4J8"/>
<gene>
    <name evidence="14" type="ORF">pipiens_003024</name>
</gene>
<dbReference type="InterPro" id="IPR038565">
    <property type="entry name" value="CLIP_sf"/>
</dbReference>
<protein>
    <submittedName>
        <fullName evidence="14">Uncharacterized protein</fullName>
    </submittedName>
</protein>
<dbReference type="InterPro" id="IPR043504">
    <property type="entry name" value="Peptidase_S1_PA_chymotrypsin"/>
</dbReference>
<comment type="similarity">
    <text evidence="11">Belongs to the peptidase S1 family. CLIP subfamily.</text>
</comment>
<evidence type="ECO:0000256" key="10">
    <source>
        <dbReference type="ARBA" id="ARBA00023180"/>
    </source>
</evidence>
<evidence type="ECO:0000256" key="3">
    <source>
        <dbReference type="ARBA" id="ARBA00022588"/>
    </source>
</evidence>
<dbReference type="PANTHER" id="PTHR24256">
    <property type="entry name" value="TRYPTASE-RELATED"/>
    <property type="match status" value="1"/>
</dbReference>
<keyword evidence="3" id="KW-0399">Innate immunity</keyword>
<evidence type="ECO:0000256" key="9">
    <source>
        <dbReference type="ARBA" id="ARBA00023157"/>
    </source>
</evidence>
<keyword evidence="2" id="KW-0964">Secreted</keyword>
<dbReference type="SMART" id="SM00020">
    <property type="entry name" value="Tryp_SPc"/>
    <property type="match status" value="2"/>
</dbReference>
<evidence type="ECO:0000256" key="7">
    <source>
        <dbReference type="ARBA" id="ARBA00022825"/>
    </source>
</evidence>
<dbReference type="Pfam" id="PF00089">
    <property type="entry name" value="Trypsin"/>
    <property type="match status" value="2"/>
</dbReference>
<dbReference type="Gene3D" id="3.30.1640.30">
    <property type="match status" value="1"/>
</dbReference>
<evidence type="ECO:0000256" key="6">
    <source>
        <dbReference type="ARBA" id="ARBA00022801"/>
    </source>
</evidence>
<keyword evidence="6" id="KW-0378">Hydrolase</keyword>
<evidence type="ECO:0000256" key="1">
    <source>
        <dbReference type="ARBA" id="ARBA00004613"/>
    </source>
</evidence>
<dbReference type="SUPFAM" id="SSF50494">
    <property type="entry name" value="Trypsin-like serine proteases"/>
    <property type="match status" value="2"/>
</dbReference>
<name>A0ABD1D4J8_CULPP</name>
<evidence type="ECO:0000256" key="2">
    <source>
        <dbReference type="ARBA" id="ARBA00022525"/>
    </source>
</evidence>
<evidence type="ECO:0000313" key="15">
    <source>
        <dbReference type="Proteomes" id="UP001562425"/>
    </source>
</evidence>
<evidence type="ECO:0000256" key="8">
    <source>
        <dbReference type="ARBA" id="ARBA00022859"/>
    </source>
</evidence>
<dbReference type="Pfam" id="PF12032">
    <property type="entry name" value="CLIP"/>
    <property type="match status" value="1"/>
</dbReference>
<dbReference type="InterPro" id="IPR001254">
    <property type="entry name" value="Trypsin_dom"/>
</dbReference>